<dbReference type="PANTHER" id="PTHR43437:SF3">
    <property type="entry name" value="HYDROXYACYL-THIOESTER DEHYDRATASE TYPE 2, MITOCHONDRIAL"/>
    <property type="match status" value="1"/>
</dbReference>
<keyword evidence="5" id="KW-1185">Reference proteome</keyword>
<evidence type="ECO:0000256" key="1">
    <source>
        <dbReference type="ARBA" id="ARBA00005254"/>
    </source>
</evidence>
<dbReference type="NCBIfam" id="NF040624">
    <property type="entry name" value="HadA"/>
    <property type="match status" value="1"/>
</dbReference>
<dbReference type="Proteomes" id="UP001205740">
    <property type="component" value="Unassembled WGS sequence"/>
</dbReference>
<dbReference type="CDD" id="cd03441">
    <property type="entry name" value="R_hydratase_like"/>
    <property type="match status" value="1"/>
</dbReference>
<gene>
    <name evidence="4" type="ORF">LX12_003155</name>
</gene>
<dbReference type="PANTHER" id="PTHR43437">
    <property type="entry name" value="HYDROXYACYL-THIOESTER DEHYDRATASE TYPE 2, MITOCHONDRIAL-RELATED"/>
    <property type="match status" value="1"/>
</dbReference>
<organism evidence="4 5">
    <name type="scientific">Williamsia serinedens</name>
    <dbReference type="NCBI Taxonomy" id="391736"/>
    <lineage>
        <taxon>Bacteria</taxon>
        <taxon>Bacillati</taxon>
        <taxon>Actinomycetota</taxon>
        <taxon>Actinomycetes</taxon>
        <taxon>Mycobacteriales</taxon>
        <taxon>Nocardiaceae</taxon>
        <taxon>Williamsia</taxon>
    </lineage>
</organism>
<dbReference type="InterPro" id="IPR039569">
    <property type="entry name" value="FAS1-like_DH_region"/>
</dbReference>
<dbReference type="InterPro" id="IPR002539">
    <property type="entry name" value="MaoC-like_dom"/>
</dbReference>
<dbReference type="SUPFAM" id="SSF54637">
    <property type="entry name" value="Thioesterase/thiol ester dehydrase-isomerase"/>
    <property type="match status" value="2"/>
</dbReference>
<reference evidence="4 5" key="1">
    <citation type="submission" date="2022-06" db="EMBL/GenBank/DDBJ databases">
        <title>Genomic Encyclopedia of Archaeal and Bacterial Type Strains, Phase II (KMG-II): from individual species to whole genera.</title>
        <authorList>
            <person name="Goeker M."/>
        </authorList>
    </citation>
    <scope>NUCLEOTIDE SEQUENCE [LARGE SCALE GENOMIC DNA]</scope>
    <source>
        <strain evidence="4 5">DSM 45037</strain>
    </source>
</reference>
<proteinExistence type="inferred from homology"/>
<feature type="domain" description="FAS1-like dehydratase" evidence="3">
    <location>
        <begin position="36"/>
        <end position="167"/>
    </location>
</feature>
<feature type="domain" description="MaoC-like" evidence="2">
    <location>
        <begin position="235"/>
        <end position="329"/>
    </location>
</feature>
<comment type="caution">
    <text evidence="4">The sequence shown here is derived from an EMBL/GenBank/DDBJ whole genome shotgun (WGS) entry which is preliminary data.</text>
</comment>
<dbReference type="Pfam" id="PF01575">
    <property type="entry name" value="MaoC_dehydratas"/>
    <property type="match status" value="1"/>
</dbReference>
<comment type="similarity">
    <text evidence="1">Belongs to the enoyl-CoA hydratase/isomerase family.</text>
</comment>
<dbReference type="InterPro" id="IPR050965">
    <property type="entry name" value="UPF0336/Enoyl-CoA_hydratase"/>
</dbReference>
<sequence>MTNASDTSINSVEDRLAIMANQTSLSPEEIAERTAAQVGFHYTVEDYYEVGREKVREYARAVQDGHPVHWNEAAANANGHPTLIAPLSFAAIPGMIAQRRLFEEMVEGWDLWKMMQTDQRLVFHKPVEVGDRLICVVSLDSYRQMGGADIMVTKNQIHNQHDVPVMTTWTTLVARAGEAPDPSFMTTVAHTMLVEGAFYDHGRTVPDHSGFFTEPDPVVDPKPYGAISFDDVYVGQELEPRTVKLTRGNLINYAGVAGDPNPIHFSDEIAKIAGLETAVAHGMQTMGIGGGYLSAFIGDPGAVYEYNVRFTSPVYVPADGYGQIDLTAKVKSLDPETRRGQIAMVAKSNGKKIFGRAFANVQFS</sequence>
<evidence type="ECO:0000259" key="2">
    <source>
        <dbReference type="Pfam" id="PF01575"/>
    </source>
</evidence>
<evidence type="ECO:0000313" key="5">
    <source>
        <dbReference type="Proteomes" id="UP001205740"/>
    </source>
</evidence>
<dbReference type="InterPro" id="IPR029069">
    <property type="entry name" value="HotDog_dom_sf"/>
</dbReference>
<dbReference type="EMBL" id="JAMTCG010000005">
    <property type="protein sequence ID" value="MCP2161956.1"/>
    <property type="molecule type" value="Genomic_DNA"/>
</dbReference>
<evidence type="ECO:0000313" key="4">
    <source>
        <dbReference type="EMBL" id="MCP2161956.1"/>
    </source>
</evidence>
<dbReference type="Pfam" id="PF13452">
    <property type="entry name" value="FAS1_DH_region"/>
    <property type="match status" value="1"/>
</dbReference>
<protein>
    <submittedName>
        <fullName evidence="4">Acyl dehydratase</fullName>
    </submittedName>
</protein>
<dbReference type="InterPro" id="IPR054849">
    <property type="entry name" value="UPF0336_fam"/>
</dbReference>
<accession>A0ABT1H484</accession>
<dbReference type="Gene3D" id="3.10.129.10">
    <property type="entry name" value="Hotdog Thioesterase"/>
    <property type="match status" value="2"/>
</dbReference>
<dbReference type="NCBIfam" id="NF040620">
    <property type="entry name" value="fused_HadA_HadB"/>
    <property type="match status" value="1"/>
</dbReference>
<evidence type="ECO:0000259" key="3">
    <source>
        <dbReference type="Pfam" id="PF13452"/>
    </source>
</evidence>
<name>A0ABT1H484_9NOCA</name>